<comment type="similarity">
    <text evidence="1">Belongs to the CCDC25 family.</text>
</comment>
<evidence type="ECO:0000256" key="4">
    <source>
        <dbReference type="SAM" id="MobiDB-lite"/>
    </source>
</evidence>
<dbReference type="PANTHER" id="PTHR13049:SF2">
    <property type="entry name" value="COILED-COIL DOMAIN-CONTAINING PROTEIN 25"/>
    <property type="match status" value="1"/>
</dbReference>
<dbReference type="OMA" id="CKRRKGP"/>
<organism evidence="6 7">
    <name type="scientific">Mandrillus leucophaeus</name>
    <name type="common">Drill</name>
    <name type="synonym">Papio leucophaeus</name>
    <dbReference type="NCBI Taxonomy" id="9568"/>
    <lineage>
        <taxon>Eukaryota</taxon>
        <taxon>Metazoa</taxon>
        <taxon>Chordata</taxon>
        <taxon>Craniata</taxon>
        <taxon>Vertebrata</taxon>
        <taxon>Euteleostomi</taxon>
        <taxon>Mammalia</taxon>
        <taxon>Eutheria</taxon>
        <taxon>Euarchontoglires</taxon>
        <taxon>Primates</taxon>
        <taxon>Haplorrhini</taxon>
        <taxon>Catarrhini</taxon>
        <taxon>Cercopithecidae</taxon>
        <taxon>Cercopithecinae</taxon>
        <taxon>Mandrillus</taxon>
    </lineage>
</organism>
<name>A0A2K5YTM8_MANLE</name>
<protein>
    <recommendedName>
        <fullName evidence="2">Coiled-coil domain-containing protein 25</fullName>
    </recommendedName>
</protein>
<feature type="compositionally biased region" description="Basic and acidic residues" evidence="4">
    <location>
        <begin position="143"/>
        <end position="177"/>
    </location>
</feature>
<reference evidence="6" key="1">
    <citation type="submission" date="2025-08" db="UniProtKB">
        <authorList>
            <consortium name="Ensembl"/>
        </authorList>
    </citation>
    <scope>IDENTIFICATION</scope>
</reference>
<accession>A0A2K5YTM8</accession>
<feature type="region of interest" description="Disordered" evidence="4">
    <location>
        <begin position="143"/>
        <end position="205"/>
    </location>
</feature>
<sequence>MIVVFYFTRSSVNSSAYTIYMGKDKYENEDLIKHGWPEDIWFHVDKLSSAHVYLRLHKGENVEDIPKEVLMDCAHLVKANGLEGCKMNNVNVKTADMDVGQIGFHRQKDVKIVTVEKKVNEIVSRLEKTKVERFPDLAAEKECRDREERNEKKTQIQEMKRREKEEIKKKREMDELRSYSSLMKVENMSSNQDGNDSDASCKRRKGPLKDVNVETIADLLVSSVF</sequence>
<feature type="domain" description="NFACT RNA-binding" evidence="5">
    <location>
        <begin position="4"/>
        <end position="93"/>
    </location>
</feature>
<evidence type="ECO:0000313" key="7">
    <source>
        <dbReference type="Proteomes" id="UP000233140"/>
    </source>
</evidence>
<reference evidence="6" key="2">
    <citation type="submission" date="2025-09" db="UniProtKB">
        <authorList>
            <consortium name="Ensembl"/>
        </authorList>
    </citation>
    <scope>IDENTIFICATION</scope>
</reference>
<evidence type="ECO:0000256" key="1">
    <source>
        <dbReference type="ARBA" id="ARBA00008998"/>
    </source>
</evidence>
<dbReference type="InterPro" id="IPR008532">
    <property type="entry name" value="NFACT_RNA-bd"/>
</dbReference>
<dbReference type="PANTHER" id="PTHR13049">
    <property type="entry name" value="DUF814-RELATED"/>
    <property type="match status" value="1"/>
</dbReference>
<evidence type="ECO:0000259" key="5">
    <source>
        <dbReference type="Pfam" id="PF05670"/>
    </source>
</evidence>
<dbReference type="GeneTree" id="ENSGT00390000004380"/>
<dbReference type="Ensembl" id="ENSMLET00000042383.1">
    <property type="protein sequence ID" value="ENSMLEP00000018895.1"/>
    <property type="gene ID" value="ENSMLEG00000033643.1"/>
</dbReference>
<dbReference type="InterPro" id="IPR039730">
    <property type="entry name" value="Jlp2/Ccd25"/>
</dbReference>
<dbReference type="Proteomes" id="UP000233140">
    <property type="component" value="Unassembled WGS sequence"/>
</dbReference>
<evidence type="ECO:0000256" key="3">
    <source>
        <dbReference type="ARBA" id="ARBA00024214"/>
    </source>
</evidence>
<evidence type="ECO:0000313" key="6">
    <source>
        <dbReference type="Ensembl" id="ENSMLEP00000018895.1"/>
    </source>
</evidence>
<proteinExistence type="inferred from homology"/>
<feature type="compositionally biased region" description="Polar residues" evidence="4">
    <location>
        <begin position="187"/>
        <end position="198"/>
    </location>
</feature>
<evidence type="ECO:0000256" key="2">
    <source>
        <dbReference type="ARBA" id="ARBA00016700"/>
    </source>
</evidence>
<dbReference type="Pfam" id="PF05670">
    <property type="entry name" value="NFACT-R_1"/>
    <property type="match status" value="1"/>
</dbReference>
<keyword evidence="7" id="KW-1185">Reference proteome</keyword>
<comment type="subunit">
    <text evidence="3">Interacts (via cytoplasmic region) with ILK.</text>
</comment>
<dbReference type="AlphaFoldDB" id="A0A2K5YTM8"/>